<evidence type="ECO:0000259" key="16">
    <source>
        <dbReference type="Pfam" id="PF17900"/>
    </source>
</evidence>
<dbReference type="GO" id="GO:0005615">
    <property type="term" value="C:extracellular space"/>
    <property type="evidence" value="ECO:0007669"/>
    <property type="project" value="TreeGrafter"/>
</dbReference>
<feature type="binding site" evidence="10">
    <location>
        <position position="341"/>
    </location>
    <ligand>
        <name>Zn(2+)</name>
        <dbReference type="ChEBI" id="CHEBI:29105"/>
        <note>catalytic</note>
    </ligand>
</feature>
<feature type="domain" description="ERAP1-like C-terminal" evidence="15">
    <location>
        <begin position="564"/>
        <end position="878"/>
    </location>
</feature>
<keyword evidence="13" id="KW-0732">Signal</keyword>
<dbReference type="InterPro" id="IPR050344">
    <property type="entry name" value="Peptidase_M1_aminopeptidases"/>
</dbReference>
<dbReference type="Gene3D" id="1.25.50.20">
    <property type="match status" value="1"/>
</dbReference>
<evidence type="ECO:0000256" key="10">
    <source>
        <dbReference type="PIRSR" id="PIRSR634016-3"/>
    </source>
</evidence>
<reference evidence="17 18" key="1">
    <citation type="submission" date="2018-08" db="EMBL/GenBank/DDBJ databases">
        <title>Henriciella mobilis sp. nov., isolated from seawater.</title>
        <authorList>
            <person name="Cheng H."/>
            <person name="Wu Y.-H."/>
            <person name="Xu X.-W."/>
            <person name="Guo L.-L."/>
        </authorList>
    </citation>
    <scope>NUCLEOTIDE SEQUENCE [LARGE SCALE GENOMIC DNA]</scope>
    <source>
        <strain evidence="17 18">JN25</strain>
    </source>
</reference>
<evidence type="ECO:0000256" key="4">
    <source>
        <dbReference type="ARBA" id="ARBA00022670"/>
    </source>
</evidence>
<dbReference type="Proteomes" id="UP000266385">
    <property type="component" value="Unassembled WGS sequence"/>
</dbReference>
<keyword evidence="4 12" id="KW-0645">Protease</keyword>
<dbReference type="Gene3D" id="1.10.390.10">
    <property type="entry name" value="Neutral Protease Domain 2"/>
    <property type="match status" value="1"/>
</dbReference>
<sequence>MLRIAGLVLLIISSVAACGPTPQPRQPDLSELYASAPRGPLPDGVRPTLYTLDLAIDPRQKRFGGHVTIELDLDRPATGIWLHGQDLEIRNVVVSSPNRNSAEGVWRDVLQSGVAWLGFPRRMGPGPVTVDISYTAPFDANLAGLFRVDEQGNAYALAKSESIQARRFMPGFDEPAFKAPFDIRLTINERDTAITNTPEKSWETLENGQIRVEFKRTRPLPTYLLSLAVGSFETVEGPDLAPNEVRDVEIPLTGYTRAGKGKEISYALMMTEPMIDFFERSLQVPYPYEKLDIIAAPQWPSGATELAAAITYRESRILFGPSSGPAARRALLGIHSHEIAHMWFGDLVTPPWWDDLWLKEAFASWATGIVLAELEPEGGHELDAIADSVSAMGLDSLASARAVREPITLNEDIRNAYDSITYDKGLAVIAMVDAYFGAETFRPALGRYIQRFEDSVADSTDFFEVIGQETNEPDLTKAFRSFVERSGLPVINTELSCPDDGVPEIRLTQRRYKPLGSMIEQAQPWTIPFCMTAGTSEETVRACQMINGRSSTLRLDEAGACPAWVMPNADGKGYWRFELADPQWATLAVNFHLLSGGEALVAVDSALASFEAGSISLSSLTAILEAGARRSERQVVTEAMDAYRSLIPLVEGRPEALAGFRSELMRVFRPRLASLMSSEDENDRILQQRIEAFLARQGRDEALREEYANAAKAYVGMRSRRGARELTSDDFATALAIAMQEEGEPFLKALLRSLKSIDDPTFAAAAAYAIGQNSDPALADDIGSLTLSGILGTRENYTIIAGQMDQPETMNDTWSWLQINFPEFLKVIPGQRPRSTPRLARSLCTRQGRDELENLFEVYGSLAQGHERALAEALESIDLCIALHDAKAAEVQAHFARFAPAEPVAPVTGQVVESSPVTTPASSN</sequence>
<dbReference type="RefSeq" id="WP_119376807.1">
    <property type="nucleotide sequence ID" value="NZ_QWFX01000013.1"/>
</dbReference>
<dbReference type="AlphaFoldDB" id="A0A399REQ6"/>
<dbReference type="GO" id="GO:0006508">
    <property type="term" value="P:proteolysis"/>
    <property type="evidence" value="ECO:0007669"/>
    <property type="project" value="UniProtKB-KW"/>
</dbReference>
<dbReference type="SUPFAM" id="SSF55486">
    <property type="entry name" value="Metalloproteases ('zincins'), catalytic domain"/>
    <property type="match status" value="1"/>
</dbReference>
<dbReference type="PROSITE" id="PS51257">
    <property type="entry name" value="PROKAR_LIPOPROTEIN"/>
    <property type="match status" value="1"/>
</dbReference>
<protein>
    <recommendedName>
        <fullName evidence="12">Aminopeptidase</fullName>
        <ecNumber evidence="12">3.4.11.-</ecNumber>
    </recommendedName>
</protein>
<keyword evidence="7 10" id="KW-0862">Zinc</keyword>
<dbReference type="SUPFAM" id="SSF63737">
    <property type="entry name" value="Leukotriene A4 hydrolase N-terminal domain"/>
    <property type="match status" value="1"/>
</dbReference>
<evidence type="ECO:0000256" key="8">
    <source>
        <dbReference type="ARBA" id="ARBA00023049"/>
    </source>
</evidence>
<dbReference type="InterPro" id="IPR045357">
    <property type="entry name" value="Aminopeptidase_N-like_N"/>
</dbReference>
<keyword evidence="6 12" id="KW-0378">Hydrolase</keyword>
<evidence type="ECO:0000256" key="1">
    <source>
        <dbReference type="ARBA" id="ARBA00000098"/>
    </source>
</evidence>
<evidence type="ECO:0000256" key="6">
    <source>
        <dbReference type="ARBA" id="ARBA00022801"/>
    </source>
</evidence>
<feature type="domain" description="Aminopeptidase N-like N-terminal" evidence="16">
    <location>
        <begin position="47"/>
        <end position="224"/>
    </location>
</feature>
<dbReference type="Pfam" id="PF01433">
    <property type="entry name" value="Peptidase_M1"/>
    <property type="match status" value="1"/>
</dbReference>
<dbReference type="InterPro" id="IPR027268">
    <property type="entry name" value="Peptidase_M4/M1_CTD_sf"/>
</dbReference>
<dbReference type="OrthoDB" id="100605at2"/>
<evidence type="ECO:0000259" key="15">
    <source>
        <dbReference type="Pfam" id="PF11838"/>
    </source>
</evidence>
<proteinExistence type="inferred from homology"/>
<feature type="signal peptide" evidence="13">
    <location>
        <begin position="1"/>
        <end position="17"/>
    </location>
</feature>
<name>A0A399REQ6_9PROT</name>
<evidence type="ECO:0000256" key="3">
    <source>
        <dbReference type="ARBA" id="ARBA00022438"/>
    </source>
</evidence>
<dbReference type="GO" id="GO:0005737">
    <property type="term" value="C:cytoplasm"/>
    <property type="evidence" value="ECO:0007669"/>
    <property type="project" value="TreeGrafter"/>
</dbReference>
<evidence type="ECO:0000256" key="2">
    <source>
        <dbReference type="ARBA" id="ARBA00010136"/>
    </source>
</evidence>
<dbReference type="GO" id="GO:0016285">
    <property type="term" value="F:alanyl aminopeptidase activity"/>
    <property type="evidence" value="ECO:0007669"/>
    <property type="project" value="UniProtKB-EC"/>
</dbReference>
<dbReference type="GO" id="GO:0016020">
    <property type="term" value="C:membrane"/>
    <property type="evidence" value="ECO:0007669"/>
    <property type="project" value="TreeGrafter"/>
</dbReference>
<keyword evidence="5 10" id="KW-0479">Metal-binding</keyword>
<dbReference type="PANTHER" id="PTHR11533:SF174">
    <property type="entry name" value="PUROMYCIN-SENSITIVE AMINOPEPTIDASE-RELATED"/>
    <property type="match status" value="1"/>
</dbReference>
<comment type="similarity">
    <text evidence="2 12">Belongs to the peptidase M1 family.</text>
</comment>
<dbReference type="EC" id="3.4.11.-" evidence="12"/>
<dbReference type="EMBL" id="QWFX01000013">
    <property type="protein sequence ID" value="RIJ28272.1"/>
    <property type="molecule type" value="Genomic_DNA"/>
</dbReference>
<feature type="active site" description="Proton acceptor" evidence="9">
    <location>
        <position position="338"/>
    </location>
</feature>
<comment type="cofactor">
    <cofactor evidence="10 12">
        <name>Zn(2+)</name>
        <dbReference type="ChEBI" id="CHEBI:29105"/>
    </cofactor>
    <text evidence="10 12">Binds 1 zinc ion per subunit.</text>
</comment>
<dbReference type="InterPro" id="IPR001930">
    <property type="entry name" value="Peptidase_M1"/>
</dbReference>
<dbReference type="GO" id="GO:0042277">
    <property type="term" value="F:peptide binding"/>
    <property type="evidence" value="ECO:0007669"/>
    <property type="project" value="TreeGrafter"/>
</dbReference>
<comment type="caution">
    <text evidence="17">The sequence shown here is derived from an EMBL/GenBank/DDBJ whole genome shotgun (WGS) entry which is preliminary data.</text>
</comment>
<feature type="binding site" evidence="10">
    <location>
        <position position="360"/>
    </location>
    <ligand>
        <name>Zn(2+)</name>
        <dbReference type="ChEBI" id="CHEBI:29105"/>
        <note>catalytic</note>
    </ligand>
</feature>
<keyword evidence="8 12" id="KW-0482">Metalloprotease</keyword>
<dbReference type="GO" id="GO:0008270">
    <property type="term" value="F:zinc ion binding"/>
    <property type="evidence" value="ECO:0007669"/>
    <property type="project" value="UniProtKB-UniRule"/>
</dbReference>
<evidence type="ECO:0000256" key="5">
    <source>
        <dbReference type="ARBA" id="ARBA00022723"/>
    </source>
</evidence>
<dbReference type="PRINTS" id="PR00756">
    <property type="entry name" value="ALADIPTASE"/>
</dbReference>
<evidence type="ECO:0000313" key="18">
    <source>
        <dbReference type="Proteomes" id="UP000266385"/>
    </source>
</evidence>
<evidence type="ECO:0000256" key="13">
    <source>
        <dbReference type="SAM" id="SignalP"/>
    </source>
</evidence>
<dbReference type="Pfam" id="PF17900">
    <property type="entry name" value="Peptidase_M1_N"/>
    <property type="match status" value="1"/>
</dbReference>
<evidence type="ECO:0000256" key="12">
    <source>
        <dbReference type="RuleBase" id="RU364040"/>
    </source>
</evidence>
<dbReference type="InterPro" id="IPR024571">
    <property type="entry name" value="ERAP1-like_C_dom"/>
</dbReference>
<dbReference type="GO" id="GO:0070006">
    <property type="term" value="F:metalloaminopeptidase activity"/>
    <property type="evidence" value="ECO:0007669"/>
    <property type="project" value="TreeGrafter"/>
</dbReference>
<evidence type="ECO:0000256" key="9">
    <source>
        <dbReference type="PIRSR" id="PIRSR634016-1"/>
    </source>
</evidence>
<dbReference type="PANTHER" id="PTHR11533">
    <property type="entry name" value="PROTEASE M1 ZINC METALLOPROTEASE"/>
    <property type="match status" value="1"/>
</dbReference>
<dbReference type="InterPro" id="IPR014782">
    <property type="entry name" value="Peptidase_M1_dom"/>
</dbReference>
<feature type="domain" description="Peptidase M1 membrane alanine aminopeptidase" evidence="14">
    <location>
        <begin position="266"/>
        <end position="476"/>
    </location>
</feature>
<accession>A0A399REQ6</accession>
<organism evidence="17 18">
    <name type="scientific">Henriciella mobilis</name>
    <dbReference type="NCBI Taxonomy" id="2305467"/>
    <lineage>
        <taxon>Bacteria</taxon>
        <taxon>Pseudomonadati</taxon>
        <taxon>Pseudomonadota</taxon>
        <taxon>Alphaproteobacteria</taxon>
        <taxon>Hyphomonadales</taxon>
        <taxon>Hyphomonadaceae</taxon>
        <taxon>Henriciella</taxon>
    </lineage>
</organism>
<feature type="site" description="Transition state stabilizer" evidence="11">
    <location>
        <position position="422"/>
    </location>
</feature>
<dbReference type="Gene3D" id="2.60.40.1730">
    <property type="entry name" value="tricorn interacting facor f3 domain"/>
    <property type="match status" value="1"/>
</dbReference>
<feature type="binding site" evidence="10">
    <location>
        <position position="337"/>
    </location>
    <ligand>
        <name>Zn(2+)</name>
        <dbReference type="ChEBI" id="CHEBI:29105"/>
        <note>catalytic</note>
    </ligand>
</feature>
<keyword evidence="18" id="KW-1185">Reference proteome</keyword>
<evidence type="ECO:0000256" key="7">
    <source>
        <dbReference type="ARBA" id="ARBA00022833"/>
    </source>
</evidence>
<dbReference type="CDD" id="cd09601">
    <property type="entry name" value="M1_APN-Q_like"/>
    <property type="match status" value="1"/>
</dbReference>
<dbReference type="InterPro" id="IPR034016">
    <property type="entry name" value="M1_APN-typ"/>
</dbReference>
<gene>
    <name evidence="17" type="ORF">D1223_12790</name>
</gene>
<feature type="chain" id="PRO_5017378433" description="Aminopeptidase" evidence="13">
    <location>
        <begin position="18"/>
        <end position="924"/>
    </location>
</feature>
<keyword evidence="3 12" id="KW-0031">Aminopeptidase</keyword>
<evidence type="ECO:0000259" key="14">
    <source>
        <dbReference type="Pfam" id="PF01433"/>
    </source>
</evidence>
<dbReference type="GO" id="GO:0043171">
    <property type="term" value="P:peptide catabolic process"/>
    <property type="evidence" value="ECO:0007669"/>
    <property type="project" value="TreeGrafter"/>
</dbReference>
<comment type="catalytic activity">
    <reaction evidence="1">
        <text>Release of an N-terminal amino acid, Xaa-|-Yaa- from a peptide, amide or arylamide. Xaa is preferably Ala, but may be most amino acids including Pro (slow action). When a terminal hydrophobic residue is followed by a prolyl residue, the two may be released as an intact Xaa-Pro dipeptide.</text>
        <dbReference type="EC" id="3.4.11.2"/>
    </reaction>
</comment>
<evidence type="ECO:0000256" key="11">
    <source>
        <dbReference type="PIRSR" id="PIRSR634016-4"/>
    </source>
</evidence>
<dbReference type="InterPro" id="IPR042097">
    <property type="entry name" value="Aminopeptidase_N-like_N_sf"/>
</dbReference>
<evidence type="ECO:0000313" key="17">
    <source>
        <dbReference type="EMBL" id="RIJ28272.1"/>
    </source>
</evidence>
<dbReference type="Pfam" id="PF11838">
    <property type="entry name" value="ERAP1_C"/>
    <property type="match status" value="1"/>
</dbReference>